<feature type="compositionally biased region" description="Polar residues" evidence="1">
    <location>
        <begin position="162"/>
        <end position="186"/>
    </location>
</feature>
<feature type="signal peptide" evidence="2">
    <location>
        <begin position="1"/>
        <end position="21"/>
    </location>
</feature>
<keyword evidence="2" id="KW-0732">Signal</keyword>
<dbReference type="AlphaFoldDB" id="A0AAV9V9E9"/>
<feature type="region of interest" description="Disordered" evidence="1">
    <location>
        <begin position="1020"/>
        <end position="1080"/>
    </location>
</feature>
<dbReference type="PANTHER" id="PTHR47490">
    <property type="entry name" value="PROTEIN BLISTER"/>
    <property type="match status" value="1"/>
</dbReference>
<feature type="region of interest" description="Disordered" evidence="1">
    <location>
        <begin position="449"/>
        <end position="473"/>
    </location>
</feature>
<feature type="chain" id="PRO_5043395923" description="LysM domain-containing protein" evidence="2">
    <location>
        <begin position="22"/>
        <end position="1080"/>
    </location>
</feature>
<feature type="compositionally biased region" description="Low complexity" evidence="1">
    <location>
        <begin position="187"/>
        <end position="208"/>
    </location>
</feature>
<keyword evidence="5" id="KW-1185">Reference proteome</keyword>
<sequence length="1080" mass="114622">MRSLIILHLSIQCLLGGIARANLVTRAGGVVVKQCPDNKPVLSTSCVNALIGPDASNLEGKRICDALCHRMPDNAASYVDIPITPGDGGAITSLDYSQLMQGCGTHQNIVDAFVQGCGCYAGNEKCIINLAAPPTTTSMNVPPTSAVTSVQSSIAQSDIPATDSNAQSTSTSETPNAYSSKAPSGYSSNAPDTSAATATSTSHMTSNTPRPNVSSFVNYQPPATSTSSTMQQPPMYADSSMTTSSVPSYTSMTSVTAPSYTPLPSEQCAVKECAGNRGSWPPGNCLALDGPPIDQTYAPQNYCAALCQNQLYEYRYANTWANVPQNVYDSWLSTCYNSHNKVVEAFTRGCACINENLGPGKANACTIPPMPPVYSSTTMSQSMTSASQTTMPSSTAAPSTTQSHSMYSPMSMESSAASTPPVPSYPDLSSASYTTQAVSTISPPAAPSYGYGNTPSNSSSVSVPSENTPSAYVSSMSSMSMTYPTSTGSPPAYGYTNSSTPTPTAPMSPPTSSTVPGACNIKKCENRTSQPQWPTNCFQWYARSLDSTRTWCKNICTPGYQDSPSYRNMLQYSPDILGRCGGSYTKYIEAVAEGCGCFLDEEVANTCVLYKTPVVSKPAGHSTPATQPSMYTSLPEWSTTMDTPSSTTSMMHVTGTAPSEPCVSKCPDMYGGRKGWPEGNCLEQVFNTPNALKPGNVIDAICNQQCGPSPDKRWPMAYIQQYQMAMQKCGTVEDLQKALAAGCGCFNDGWVDKCVINCQPPNVYSYTTQIMVPVTEYGTVRTTALPATVINDTAAGTPVTLYESVLVTATDTAMDSATPSTKTETETSMWNEPSASSTEMPHSWPSSMPNYGAPSTMSTIAYVPSHSAVCTCGNQIPSCTVPPGPVQTGSHNPMCNQWYKVVPGDTCDMIAWHFKDQAITSDDIMRWNEAARPRCESILAGYWICVGILHDNEQIYMPTATQLPGYGYTGKVPPAMPSDTSTSAMSSMTTTPPVMYYDSTMSMSSSSTSTTMTSIPVPQYKSQYEPAPSSSTPPAPEYAYQPAPSSSTMTPEMTPVGVYTSTQTPASSPPAGAPGSYKFF</sequence>
<feature type="compositionally biased region" description="Low complexity" evidence="1">
    <location>
        <begin position="376"/>
        <end position="403"/>
    </location>
</feature>
<feature type="region of interest" description="Disordered" evidence="1">
    <location>
        <begin position="149"/>
        <end position="242"/>
    </location>
</feature>
<protein>
    <recommendedName>
        <fullName evidence="3">LysM domain-containing protein</fullName>
    </recommendedName>
</protein>
<dbReference type="Pfam" id="PF01476">
    <property type="entry name" value="LysM"/>
    <property type="match status" value="1"/>
</dbReference>
<evidence type="ECO:0000259" key="3">
    <source>
        <dbReference type="PROSITE" id="PS51782"/>
    </source>
</evidence>
<feature type="compositionally biased region" description="Polar residues" evidence="1">
    <location>
        <begin position="404"/>
        <end position="418"/>
    </location>
</feature>
<gene>
    <name evidence="4" type="ORF">TWF696_004602</name>
</gene>
<dbReference type="EMBL" id="JAVHNQ010000002">
    <property type="protein sequence ID" value="KAK6355505.1"/>
    <property type="molecule type" value="Genomic_DNA"/>
</dbReference>
<evidence type="ECO:0000313" key="4">
    <source>
        <dbReference type="EMBL" id="KAK6355505.1"/>
    </source>
</evidence>
<feature type="compositionally biased region" description="Polar residues" evidence="1">
    <location>
        <begin position="209"/>
        <end position="232"/>
    </location>
</feature>
<dbReference type="InterPro" id="IPR036779">
    <property type="entry name" value="LysM_dom_sf"/>
</dbReference>
<feature type="region of interest" description="Disordered" evidence="1">
    <location>
        <begin position="376"/>
        <end position="430"/>
    </location>
</feature>
<feature type="compositionally biased region" description="Low complexity" evidence="1">
    <location>
        <begin position="453"/>
        <end position="473"/>
    </location>
</feature>
<dbReference type="CDD" id="cd00118">
    <property type="entry name" value="LysM"/>
    <property type="match status" value="1"/>
</dbReference>
<evidence type="ECO:0000256" key="1">
    <source>
        <dbReference type="SAM" id="MobiDB-lite"/>
    </source>
</evidence>
<evidence type="ECO:0000256" key="2">
    <source>
        <dbReference type="SAM" id="SignalP"/>
    </source>
</evidence>
<dbReference type="SUPFAM" id="SSF54106">
    <property type="entry name" value="LysM domain"/>
    <property type="match status" value="1"/>
</dbReference>
<dbReference type="PROSITE" id="PS51782">
    <property type="entry name" value="LYSM"/>
    <property type="match status" value="1"/>
</dbReference>
<feature type="domain" description="LysM" evidence="3">
    <location>
        <begin position="897"/>
        <end position="946"/>
    </location>
</feature>
<name>A0AAV9V9E9_9PEZI</name>
<dbReference type="Gene3D" id="3.10.350.10">
    <property type="entry name" value="LysM domain"/>
    <property type="match status" value="1"/>
</dbReference>
<evidence type="ECO:0000313" key="5">
    <source>
        <dbReference type="Proteomes" id="UP001375240"/>
    </source>
</evidence>
<organism evidence="4 5">
    <name type="scientific">Orbilia brochopaga</name>
    <dbReference type="NCBI Taxonomy" id="3140254"/>
    <lineage>
        <taxon>Eukaryota</taxon>
        <taxon>Fungi</taxon>
        <taxon>Dikarya</taxon>
        <taxon>Ascomycota</taxon>
        <taxon>Pezizomycotina</taxon>
        <taxon>Orbiliomycetes</taxon>
        <taxon>Orbiliales</taxon>
        <taxon>Orbiliaceae</taxon>
        <taxon>Orbilia</taxon>
    </lineage>
</organism>
<feature type="compositionally biased region" description="Low complexity" evidence="1">
    <location>
        <begin position="1037"/>
        <end position="1047"/>
    </location>
</feature>
<dbReference type="PANTHER" id="PTHR47490:SF2">
    <property type="entry name" value="PROTEIN BLISTER"/>
    <property type="match status" value="1"/>
</dbReference>
<accession>A0AAV9V9E9</accession>
<feature type="region of interest" description="Disordered" evidence="1">
    <location>
        <begin position="813"/>
        <end position="844"/>
    </location>
</feature>
<comment type="caution">
    <text evidence="4">The sequence shown here is derived from an EMBL/GenBank/DDBJ whole genome shotgun (WGS) entry which is preliminary data.</text>
</comment>
<dbReference type="GO" id="GO:0040008">
    <property type="term" value="P:regulation of growth"/>
    <property type="evidence" value="ECO:0007669"/>
    <property type="project" value="InterPro"/>
</dbReference>
<dbReference type="InterPro" id="IPR018392">
    <property type="entry name" value="LysM"/>
</dbReference>
<dbReference type="InterPro" id="IPR044194">
    <property type="entry name" value="BLISTER"/>
</dbReference>
<dbReference type="Proteomes" id="UP001375240">
    <property type="component" value="Unassembled WGS sequence"/>
</dbReference>
<reference evidence="4 5" key="1">
    <citation type="submission" date="2019-10" db="EMBL/GenBank/DDBJ databases">
        <authorList>
            <person name="Palmer J.M."/>
        </authorList>
    </citation>
    <scope>NUCLEOTIDE SEQUENCE [LARGE SCALE GENOMIC DNA]</scope>
    <source>
        <strain evidence="4 5">TWF696</strain>
    </source>
</reference>
<proteinExistence type="predicted"/>